<evidence type="ECO:0000313" key="3">
    <source>
        <dbReference type="EMBL" id="KAL2036393.1"/>
    </source>
</evidence>
<feature type="domain" description="Integrase core" evidence="1">
    <location>
        <begin position="198"/>
        <end position="376"/>
    </location>
</feature>
<dbReference type="Pfam" id="PF24764">
    <property type="entry name" value="rva_4"/>
    <property type="match status" value="1"/>
</dbReference>
<dbReference type="EMBL" id="JBEFKJ010000123">
    <property type="protein sequence ID" value="KAL2036393.1"/>
    <property type="molecule type" value="Genomic_DNA"/>
</dbReference>
<gene>
    <name evidence="3" type="ORF">N7G274_010891</name>
    <name evidence="2" type="ORF">N7G274_010929</name>
</gene>
<proteinExistence type="predicted"/>
<reference evidence="2 4" key="1">
    <citation type="submission" date="2024-09" db="EMBL/GenBank/DDBJ databases">
        <title>Rethinking Asexuality: The Enigmatic Case of Functional Sexual Genes in Lepraria (Stereocaulaceae).</title>
        <authorList>
            <person name="Doellman M."/>
            <person name="Sun Y."/>
            <person name="Barcenas-Pena A."/>
            <person name="Lumbsch H.T."/>
            <person name="Grewe F."/>
        </authorList>
    </citation>
    <scope>NUCLEOTIDE SEQUENCE [LARGE SCALE GENOMIC DNA]</scope>
    <source>
        <strain evidence="2 4">Mercado 3170</strain>
    </source>
</reference>
<keyword evidence="4" id="KW-1185">Reference proteome</keyword>
<evidence type="ECO:0000259" key="1">
    <source>
        <dbReference type="Pfam" id="PF24764"/>
    </source>
</evidence>
<dbReference type="EMBL" id="JBEFKJ010000182">
    <property type="protein sequence ID" value="KAL2036353.1"/>
    <property type="molecule type" value="Genomic_DNA"/>
</dbReference>
<name>A0ABR3ZZ66_9LECA</name>
<comment type="caution">
    <text evidence="2">The sequence shown here is derived from an EMBL/GenBank/DDBJ whole genome shotgun (WGS) entry which is preliminary data.</text>
</comment>
<evidence type="ECO:0000313" key="4">
    <source>
        <dbReference type="Proteomes" id="UP001590950"/>
    </source>
</evidence>
<dbReference type="InterPro" id="IPR058913">
    <property type="entry name" value="Integrase_dom_put"/>
</dbReference>
<accession>A0ABR3ZZ66</accession>
<organism evidence="2 4">
    <name type="scientific">Stereocaulon virgatum</name>
    <dbReference type="NCBI Taxonomy" id="373712"/>
    <lineage>
        <taxon>Eukaryota</taxon>
        <taxon>Fungi</taxon>
        <taxon>Dikarya</taxon>
        <taxon>Ascomycota</taxon>
        <taxon>Pezizomycotina</taxon>
        <taxon>Lecanoromycetes</taxon>
        <taxon>OSLEUM clade</taxon>
        <taxon>Lecanoromycetidae</taxon>
        <taxon>Lecanorales</taxon>
        <taxon>Lecanorineae</taxon>
        <taxon>Stereocaulaceae</taxon>
        <taxon>Stereocaulon</taxon>
    </lineage>
</organism>
<protein>
    <recommendedName>
        <fullName evidence="1">Integrase core domain-containing protein</fullName>
    </recommendedName>
</protein>
<dbReference type="Proteomes" id="UP001590950">
    <property type="component" value="Unassembled WGS sequence"/>
</dbReference>
<dbReference type="PANTHER" id="PTHR46791:SF5">
    <property type="entry name" value="CLR5 DOMAIN-CONTAINING PROTEIN-RELATED"/>
    <property type="match status" value="1"/>
</dbReference>
<sequence length="528" mass="61863">MPKHSHGGRPPKPIDNYKDEILDRLSVQHQKQEVVVKWLYNEKRLKIDIRTLQRRLEEWGFNQQDRTKDSEQLRNRIHFLFCKLGASDEEMLTWLKGEGFQVTKRGLVRVRKELGLKRLEKSQEARDHMDEKLKELIEQELAKNVIQSYGRGQLVEHFRKIGHPVVRDRLFSIYRTLAPDAVERRFRDIQRKRGECVIPGPNLVWSVDGHDKLSPYGIEIYGGADGHARYIPWLYVGISNRTPVSILRGYLDAITTLGQQPRFIRSDRGTETGMMAHAHLILQQAYEADLKFQDCYMYGTSTSNQRIETWWAQLTKTSTRKWIEFFSTIREAGYFSKDCLADRIAILAVYFPTIRTEITHFVDNWNTHKIRKQPHRPKSIQGKPYSLFYHPKDGIKNYGLSLHEPTLQRLRQDIQDWDPDQYLPPLTLKWCNTFLRDLDFNPYSPPFLPPDERQSPWLSYYLRLRTAISNHEIASEEPRLSLCPKPEGALAWDGSNLQPIEGVRYEDFEGEGPDEGFTDWLQSLGDII</sequence>
<evidence type="ECO:0000313" key="2">
    <source>
        <dbReference type="EMBL" id="KAL2036353.1"/>
    </source>
</evidence>
<dbReference type="PANTHER" id="PTHR46791">
    <property type="entry name" value="EXPRESSED PROTEIN"/>
    <property type="match status" value="1"/>
</dbReference>